<sequence length="120" mass="13444">MHRTPWLTDRPSLSSASRQPRDRLYFATVTPPESDTDAWTLVATGLPGELTCTVRAATMEQVESEARTRIGDLMAVEADTVDLMVHVTTTEAEQERFRAMTDSLMSEWSELLDRLPDSDA</sequence>
<dbReference type="KEGG" id="nhu:H0264_28150"/>
<dbReference type="AlphaFoldDB" id="A0A7D6Z056"/>
<reference evidence="1 2" key="1">
    <citation type="submission" date="2020-07" db="EMBL/GenBank/DDBJ databases">
        <authorList>
            <person name="Zhuang K."/>
            <person name="Ran Y."/>
        </authorList>
    </citation>
    <scope>NUCLEOTIDE SEQUENCE [LARGE SCALE GENOMIC DNA]</scope>
    <source>
        <strain evidence="1 2">WCH-YHL-001</strain>
    </source>
</reference>
<dbReference type="EMBL" id="CP059399">
    <property type="protein sequence ID" value="QLY29146.1"/>
    <property type="molecule type" value="Genomic_DNA"/>
</dbReference>
<keyword evidence="2" id="KW-1185">Reference proteome</keyword>
<proteinExistence type="predicted"/>
<organism evidence="1 2">
    <name type="scientific">Nocardia huaxiensis</name>
    <dbReference type="NCBI Taxonomy" id="2755382"/>
    <lineage>
        <taxon>Bacteria</taxon>
        <taxon>Bacillati</taxon>
        <taxon>Actinomycetota</taxon>
        <taxon>Actinomycetes</taxon>
        <taxon>Mycobacteriales</taxon>
        <taxon>Nocardiaceae</taxon>
        <taxon>Nocardia</taxon>
    </lineage>
</organism>
<protein>
    <submittedName>
        <fullName evidence="1">Uncharacterized protein</fullName>
    </submittedName>
</protein>
<gene>
    <name evidence="1" type="ORF">H0264_28150</name>
</gene>
<evidence type="ECO:0000313" key="1">
    <source>
        <dbReference type="EMBL" id="QLY29146.1"/>
    </source>
</evidence>
<dbReference type="RefSeq" id="WP_181580351.1">
    <property type="nucleotide sequence ID" value="NZ_CP059399.1"/>
</dbReference>
<evidence type="ECO:0000313" key="2">
    <source>
        <dbReference type="Proteomes" id="UP000515512"/>
    </source>
</evidence>
<dbReference type="Proteomes" id="UP000515512">
    <property type="component" value="Chromosome"/>
</dbReference>
<name>A0A7D6Z056_9NOCA</name>
<accession>A0A7D6Z056</accession>